<evidence type="ECO:0000256" key="1">
    <source>
        <dbReference type="ARBA" id="ARBA00022679"/>
    </source>
</evidence>
<evidence type="ECO:0000256" key="3">
    <source>
        <dbReference type="ARBA" id="ARBA00022777"/>
    </source>
</evidence>
<keyword evidence="6" id="KW-1185">Reference proteome</keyword>
<dbReference type="PANTHER" id="PTHR42909:SF1">
    <property type="entry name" value="CARBOHYDRATE KINASE PFKB DOMAIN-CONTAINING PROTEIN"/>
    <property type="match status" value="1"/>
</dbReference>
<sequence>MGASKKNYNSNWGEGGTTPAYFLTQSKKMKATNGECARITVAPTRLRRLRPTRRLVHLLPDEDVQNFKCYEILRYKRSTLDGRIYPCRFSYSPGGVGRNICDSLSKLGHVPKFLSAVGDDYQGTILSKSIPLQSSNFLKVLKGRRTAQCIIVFDKRGDCRLLMGDMEVHAEISPKLIQENEVVIKTAPLVVLDANLSVESVEEALKLATKYSIPVVFEPTDVEIADKPFRTPYWKAVKLITPNLNELRHITSTFLENRPNKPISYKSNTVEEAAYLAKQLAGYIENVIVTLGSSGVLVARKALAIDPFLNYQQTKEVHLRHYPCTVVKDFVNVSGAGDCLASGIIAGVLRGLPETQCLSIGFTAAETALYTQSAVPDKIFEQGHQCWNTSAKFETLQL</sequence>
<evidence type="ECO:0000256" key="2">
    <source>
        <dbReference type="ARBA" id="ARBA00022723"/>
    </source>
</evidence>
<dbReference type="InterPro" id="IPR002173">
    <property type="entry name" value="Carboh/pur_kinase_PfkB_CS"/>
</dbReference>
<dbReference type="Pfam" id="PF00294">
    <property type="entry name" value="PfkB"/>
    <property type="match status" value="1"/>
</dbReference>
<keyword evidence="3" id="KW-0418">Kinase</keyword>
<evidence type="ECO:0000259" key="4">
    <source>
        <dbReference type="Pfam" id="PF00294"/>
    </source>
</evidence>
<dbReference type="GO" id="GO:0046872">
    <property type="term" value="F:metal ion binding"/>
    <property type="evidence" value="ECO:0007669"/>
    <property type="project" value="UniProtKB-KW"/>
</dbReference>
<dbReference type="GO" id="GO:0005737">
    <property type="term" value="C:cytoplasm"/>
    <property type="evidence" value="ECO:0007669"/>
    <property type="project" value="TreeGrafter"/>
</dbReference>
<dbReference type="AlphaFoldDB" id="A0AAV8VQ50"/>
<dbReference type="GO" id="GO:0006796">
    <property type="term" value="P:phosphate-containing compound metabolic process"/>
    <property type="evidence" value="ECO:0007669"/>
    <property type="project" value="UniProtKB-ARBA"/>
</dbReference>
<evidence type="ECO:0000313" key="5">
    <source>
        <dbReference type="EMBL" id="KAJ8916165.1"/>
    </source>
</evidence>
<keyword evidence="1" id="KW-0808">Transferase</keyword>
<proteinExistence type="predicted"/>
<dbReference type="GO" id="GO:0004730">
    <property type="term" value="F:pseudouridylate synthase activity"/>
    <property type="evidence" value="ECO:0007669"/>
    <property type="project" value="TreeGrafter"/>
</dbReference>
<keyword evidence="2" id="KW-0479">Metal-binding</keyword>
<dbReference type="PANTHER" id="PTHR42909">
    <property type="entry name" value="ZGC:136858"/>
    <property type="match status" value="1"/>
</dbReference>
<protein>
    <recommendedName>
        <fullName evidence="4">Carbohydrate kinase PfkB domain-containing protein</fullName>
    </recommendedName>
</protein>
<dbReference type="CDD" id="cd01941">
    <property type="entry name" value="YeiC_kinase_like"/>
    <property type="match status" value="1"/>
</dbReference>
<dbReference type="EMBL" id="JANEYG010000044">
    <property type="protein sequence ID" value="KAJ8916165.1"/>
    <property type="molecule type" value="Genomic_DNA"/>
</dbReference>
<evidence type="ECO:0000313" key="6">
    <source>
        <dbReference type="Proteomes" id="UP001159042"/>
    </source>
</evidence>
<dbReference type="SUPFAM" id="SSF53613">
    <property type="entry name" value="Ribokinase-like"/>
    <property type="match status" value="1"/>
</dbReference>
<organism evidence="5 6">
    <name type="scientific">Exocentrus adspersus</name>
    <dbReference type="NCBI Taxonomy" id="1586481"/>
    <lineage>
        <taxon>Eukaryota</taxon>
        <taxon>Metazoa</taxon>
        <taxon>Ecdysozoa</taxon>
        <taxon>Arthropoda</taxon>
        <taxon>Hexapoda</taxon>
        <taxon>Insecta</taxon>
        <taxon>Pterygota</taxon>
        <taxon>Neoptera</taxon>
        <taxon>Endopterygota</taxon>
        <taxon>Coleoptera</taxon>
        <taxon>Polyphaga</taxon>
        <taxon>Cucujiformia</taxon>
        <taxon>Chrysomeloidea</taxon>
        <taxon>Cerambycidae</taxon>
        <taxon>Lamiinae</taxon>
        <taxon>Acanthocinini</taxon>
        <taxon>Exocentrus</taxon>
    </lineage>
</organism>
<dbReference type="GO" id="GO:0016301">
    <property type="term" value="F:kinase activity"/>
    <property type="evidence" value="ECO:0007669"/>
    <property type="project" value="UniProtKB-KW"/>
</dbReference>
<dbReference type="PROSITE" id="PS00584">
    <property type="entry name" value="PFKB_KINASES_2"/>
    <property type="match status" value="1"/>
</dbReference>
<name>A0AAV8VQ50_9CUCU</name>
<accession>A0AAV8VQ50</accession>
<dbReference type="InterPro" id="IPR029056">
    <property type="entry name" value="Ribokinase-like"/>
</dbReference>
<dbReference type="Proteomes" id="UP001159042">
    <property type="component" value="Unassembled WGS sequence"/>
</dbReference>
<gene>
    <name evidence="5" type="ORF">NQ315_016304</name>
</gene>
<dbReference type="GO" id="GO:0016798">
    <property type="term" value="F:hydrolase activity, acting on glycosyl bonds"/>
    <property type="evidence" value="ECO:0007669"/>
    <property type="project" value="TreeGrafter"/>
</dbReference>
<dbReference type="InterPro" id="IPR011611">
    <property type="entry name" value="PfkB_dom"/>
</dbReference>
<comment type="caution">
    <text evidence="5">The sequence shown here is derived from an EMBL/GenBank/DDBJ whole genome shotgun (WGS) entry which is preliminary data.</text>
</comment>
<feature type="domain" description="Carbohydrate kinase PfkB" evidence="4">
    <location>
        <begin position="85"/>
        <end position="370"/>
    </location>
</feature>
<reference evidence="5 6" key="1">
    <citation type="journal article" date="2023" name="Insect Mol. Biol.">
        <title>Genome sequencing provides insights into the evolution of gene families encoding plant cell wall-degrading enzymes in longhorned beetles.</title>
        <authorList>
            <person name="Shin N.R."/>
            <person name="Okamura Y."/>
            <person name="Kirsch R."/>
            <person name="Pauchet Y."/>
        </authorList>
    </citation>
    <scope>NUCLEOTIDE SEQUENCE [LARGE SCALE GENOMIC DNA]</scope>
    <source>
        <strain evidence="5">EAD_L_NR</strain>
    </source>
</reference>
<dbReference type="Gene3D" id="3.40.1190.20">
    <property type="match status" value="1"/>
</dbReference>